<feature type="region of interest" description="Disordered" evidence="1">
    <location>
        <begin position="416"/>
        <end position="467"/>
    </location>
</feature>
<dbReference type="InterPro" id="IPR036465">
    <property type="entry name" value="vWFA_dom_sf"/>
</dbReference>
<evidence type="ECO:0000256" key="1">
    <source>
        <dbReference type="SAM" id="MobiDB-lite"/>
    </source>
</evidence>
<evidence type="ECO:0000313" key="3">
    <source>
        <dbReference type="EMBL" id="TYB43362.1"/>
    </source>
</evidence>
<reference evidence="3 4" key="1">
    <citation type="submission" date="2019-08" db="EMBL/GenBank/DDBJ databases">
        <title>Actinomadura sp. nov. CYP1-5 isolated from mountain soil.</title>
        <authorList>
            <person name="Songsumanus A."/>
            <person name="Kuncharoen N."/>
            <person name="Kudo T."/>
            <person name="Yuki M."/>
            <person name="Igarashi Y."/>
            <person name="Tanasupawat S."/>
        </authorList>
    </citation>
    <scope>NUCLEOTIDE SEQUENCE [LARGE SCALE GENOMIC DNA]</scope>
    <source>
        <strain evidence="3 4">JCM 14158</strain>
    </source>
</reference>
<accession>A0A5D0NG95</accession>
<organism evidence="3 4">
    <name type="scientific">Actinomadura chibensis</name>
    <dbReference type="NCBI Taxonomy" id="392828"/>
    <lineage>
        <taxon>Bacteria</taxon>
        <taxon>Bacillati</taxon>
        <taxon>Actinomycetota</taxon>
        <taxon>Actinomycetes</taxon>
        <taxon>Streptosporangiales</taxon>
        <taxon>Thermomonosporaceae</taxon>
        <taxon>Actinomadura</taxon>
    </lineage>
</organism>
<comment type="caution">
    <text evidence="3">The sequence shown here is derived from an EMBL/GenBank/DDBJ whole genome shotgun (WGS) entry which is preliminary data.</text>
</comment>
<dbReference type="InterPro" id="IPR041176">
    <property type="entry name" value="VWA_3_C"/>
</dbReference>
<dbReference type="Pfam" id="PF18571">
    <property type="entry name" value="VWA_3_C"/>
    <property type="match status" value="1"/>
</dbReference>
<feature type="domain" description="VWFA" evidence="2">
    <location>
        <begin position="45"/>
        <end position="228"/>
    </location>
</feature>
<sequence length="467" mass="49554">MSEQPQFTVTIDQNKFLPEGGREVHAIVSVEASGGAVAPASTRASEVIIIDTSGSMSYPNTKLTAAISAAKVAIDTLRDGVEFAVISGSNTASMVFPAQPGLVAANPQTREQAKAALSRLKASGGTAIGSWLRLADQIFGDVQGGIRHAILLTDGKNQHETAEELDAVLFRCNGRFVCDCRGVGTDWEVAELRKVASALLGSVDIVADPAGLVADFQAMTEAAMGKSVADVALRVWTPQTARLKFVKQVMPTVEDLTGRRVESAPQAGDYPLGAWGAESRDYHISVEVPPGEVGKELRAAWVKLVVPGAPGEEAQVLATGNVLAQWTDDEAASTRINARVAHYTGQAELAAAIQEGLQARKDGDVDTATARLGRAVVLADEAGNEEITSMLRRVVDVVDTATGTVRLKRNVDKAHEMELDTRSSKTVRTRRDETVPPRKDETVTTRRGTDSLGTRRGDPAGGRPDEG</sequence>
<dbReference type="Gene3D" id="3.40.50.410">
    <property type="entry name" value="von Willebrand factor, type A domain"/>
    <property type="match status" value="1"/>
</dbReference>
<proteinExistence type="predicted"/>
<evidence type="ECO:0000313" key="4">
    <source>
        <dbReference type="Proteomes" id="UP000323380"/>
    </source>
</evidence>
<dbReference type="Gene3D" id="2.60.40.3670">
    <property type="match status" value="1"/>
</dbReference>
<dbReference type="PROSITE" id="PS50234">
    <property type="entry name" value="VWFA"/>
    <property type="match status" value="1"/>
</dbReference>
<protein>
    <submittedName>
        <fullName evidence="3">VWA domain-containing protein</fullName>
    </submittedName>
</protein>
<dbReference type="Proteomes" id="UP000323380">
    <property type="component" value="Unassembled WGS sequence"/>
</dbReference>
<dbReference type="Pfam" id="PF13768">
    <property type="entry name" value="VWA_3"/>
    <property type="match status" value="1"/>
</dbReference>
<dbReference type="PANTHER" id="PTHR10579:SF43">
    <property type="entry name" value="ZINC FINGER (C3HC4-TYPE RING FINGER) FAMILY PROTEIN"/>
    <property type="match status" value="1"/>
</dbReference>
<evidence type="ECO:0000259" key="2">
    <source>
        <dbReference type="PROSITE" id="PS50234"/>
    </source>
</evidence>
<dbReference type="EMBL" id="VSFG01000006">
    <property type="protein sequence ID" value="TYB43362.1"/>
    <property type="molecule type" value="Genomic_DNA"/>
</dbReference>
<dbReference type="RefSeq" id="WP_083980100.1">
    <property type="nucleotide sequence ID" value="NZ_VSFG01000006.1"/>
</dbReference>
<dbReference type="STRING" id="1220554.GCA_001552135_00168"/>
<dbReference type="Gene3D" id="1.20.120.1690">
    <property type="match status" value="1"/>
</dbReference>
<dbReference type="SMART" id="SM00327">
    <property type="entry name" value="VWA"/>
    <property type="match status" value="1"/>
</dbReference>
<name>A0A5D0NG95_9ACTN</name>
<dbReference type="AlphaFoldDB" id="A0A5D0NG95"/>
<dbReference type="SUPFAM" id="SSF53300">
    <property type="entry name" value="vWA-like"/>
    <property type="match status" value="1"/>
</dbReference>
<dbReference type="PANTHER" id="PTHR10579">
    <property type="entry name" value="CALCIUM-ACTIVATED CHLORIDE CHANNEL REGULATOR"/>
    <property type="match status" value="1"/>
</dbReference>
<dbReference type="InterPro" id="IPR051266">
    <property type="entry name" value="CLCR"/>
</dbReference>
<gene>
    <name evidence="3" type="ORF">FXF69_26430</name>
</gene>
<dbReference type="InterPro" id="IPR002035">
    <property type="entry name" value="VWF_A"/>
</dbReference>
<keyword evidence="4" id="KW-1185">Reference proteome</keyword>